<evidence type="ECO:0008006" key="3">
    <source>
        <dbReference type="Google" id="ProtNLM"/>
    </source>
</evidence>
<dbReference type="PANTHER" id="PTHR47642">
    <property type="entry name" value="ATP-DEPENDENT DNA HELICASE"/>
    <property type="match status" value="1"/>
</dbReference>
<dbReference type="Proteomes" id="UP000706124">
    <property type="component" value="Unassembled WGS sequence"/>
</dbReference>
<keyword evidence="2" id="KW-1185">Reference proteome</keyword>
<gene>
    <name evidence="1" type="ORF">E4U60_000278</name>
</gene>
<dbReference type="OrthoDB" id="4958516at2759"/>
<name>A0A9P7SAU3_9HYPO</name>
<evidence type="ECO:0000313" key="1">
    <source>
        <dbReference type="EMBL" id="KAG5927022.1"/>
    </source>
</evidence>
<protein>
    <recommendedName>
        <fullName evidence="3">ATP-dependent DNA helicase</fullName>
    </recommendedName>
</protein>
<organism evidence="1 2">
    <name type="scientific">Claviceps pazoutovae</name>
    <dbReference type="NCBI Taxonomy" id="1649127"/>
    <lineage>
        <taxon>Eukaryota</taxon>
        <taxon>Fungi</taxon>
        <taxon>Dikarya</taxon>
        <taxon>Ascomycota</taxon>
        <taxon>Pezizomycotina</taxon>
        <taxon>Sordariomycetes</taxon>
        <taxon>Hypocreomycetidae</taxon>
        <taxon>Hypocreales</taxon>
        <taxon>Clavicipitaceae</taxon>
        <taxon>Claviceps</taxon>
    </lineage>
</organism>
<sequence length="282" mass="32518">MPPIGHRLHPLQGNQLCVSRPSDKRRLTSSDKRNPCWRWRPKALPRILNYFPIYQNADDTQEDYARVKLMLHHPHRRFEDLKQIDGVSYTTYVEAYQHCQQHHQDHPQDYYGRFDESDATPVDDEHAEEYTEKDEDLPREAWQELANIIPQHAPDEETVQILGNRDIDLAYSWAIHVGRYVVVCGNARFFVMFKRREQPGEAVVRALVNYPSQLNSEQLAVWQIFRTHCRQRGVMPAPILMQVDGAGGTGKSFLIHAVSDVLESELPGSVTTGFTGRDSLST</sequence>
<dbReference type="InterPro" id="IPR051055">
    <property type="entry name" value="PIF1_helicase"/>
</dbReference>
<comment type="caution">
    <text evidence="1">The sequence shown here is derived from an EMBL/GenBank/DDBJ whole genome shotgun (WGS) entry which is preliminary data.</text>
</comment>
<accession>A0A9P7SAU3</accession>
<dbReference type="EMBL" id="SRPO01001069">
    <property type="protein sequence ID" value="KAG5927022.1"/>
    <property type="molecule type" value="Genomic_DNA"/>
</dbReference>
<evidence type="ECO:0000313" key="2">
    <source>
        <dbReference type="Proteomes" id="UP000706124"/>
    </source>
</evidence>
<reference evidence="1 2" key="1">
    <citation type="journal article" date="2020" name="bioRxiv">
        <title>Whole genome comparisons of ergot fungi reveals the divergence and evolution of species within the genus Claviceps are the result of varying mechanisms driving genome evolution and host range expansion.</title>
        <authorList>
            <person name="Wyka S.A."/>
            <person name="Mondo S.J."/>
            <person name="Liu M."/>
            <person name="Dettman J."/>
            <person name="Nalam V."/>
            <person name="Broders K.D."/>
        </authorList>
    </citation>
    <scope>NUCLEOTIDE SEQUENCE [LARGE SCALE GENOMIC DNA]</scope>
    <source>
        <strain evidence="1 2">CCC 1485</strain>
    </source>
</reference>
<proteinExistence type="predicted"/>
<dbReference type="AlphaFoldDB" id="A0A9P7SAU3"/>